<evidence type="ECO:0000256" key="3">
    <source>
        <dbReference type="ARBA" id="ARBA00022777"/>
    </source>
</evidence>
<reference evidence="5 6" key="1">
    <citation type="submission" date="2018-12" db="EMBL/GenBank/DDBJ databases">
        <authorList>
            <person name="Li F."/>
        </authorList>
    </citation>
    <scope>NUCLEOTIDE SEQUENCE [LARGE SCALE GENOMIC DNA]</scope>
    <source>
        <strain evidence="5 6">EGI 6500705</strain>
    </source>
</reference>
<evidence type="ECO:0000313" key="6">
    <source>
        <dbReference type="Proteomes" id="UP000274909"/>
    </source>
</evidence>
<name>A0A433JNN4_9MICO</name>
<dbReference type="Gene3D" id="3.40.50.10350">
    <property type="entry name" value="Glycerate kinase, domain 1"/>
    <property type="match status" value="1"/>
</dbReference>
<comment type="caution">
    <text evidence="5">The sequence shown here is derived from an EMBL/GenBank/DDBJ whole genome shotgun (WGS) entry which is preliminary data.</text>
</comment>
<evidence type="ECO:0000256" key="1">
    <source>
        <dbReference type="ARBA" id="ARBA00006284"/>
    </source>
</evidence>
<dbReference type="EMBL" id="RZGZ01000004">
    <property type="protein sequence ID" value="RUQ98070.1"/>
    <property type="molecule type" value="Genomic_DNA"/>
</dbReference>
<dbReference type="NCBIfam" id="TIGR00045">
    <property type="entry name" value="glycerate kinase"/>
    <property type="match status" value="1"/>
</dbReference>
<dbReference type="InterPro" id="IPR018193">
    <property type="entry name" value="Glyc_kinase_flavodox-like_fold"/>
</dbReference>
<comment type="similarity">
    <text evidence="1 4">Belongs to the glycerate kinase type-1 family.</text>
</comment>
<dbReference type="PANTHER" id="PTHR21599">
    <property type="entry name" value="GLYCERATE KINASE"/>
    <property type="match status" value="1"/>
</dbReference>
<sequence length="361" mass="35779">MRVVIAPDSFKGTATADRVASSLASGWRSVRPDDELVLVPMADGGEGTVDGFATAWPDARRHDVEVEGPEGPATSTWLELPDGTAVVELASSCGIELWSTGAPFEAGTFALGEVIAAALDGGARRILVGIGSSASTDGGAGMLAALGARIVDAEGDAIGPGNAGLAEVAALDLTDARPIPDGGVVVLSDVSNPLLGPAGAAAVFGPQKGADADDIPVLEQNLARFAALGTVDPATPGSGAAGGTGWALLQWGASMEAGSRAVALELGLDAAAADADIVITGEGRFDGQTAGGKVAAHVASLAPGRVLLVAGSIDADTSAFLDAVDLVGLVGRDRAFDDTVESLEEAGAALARRVGARTVTR</sequence>
<dbReference type="InterPro" id="IPR018197">
    <property type="entry name" value="Glycerate_kinase_RE-like"/>
</dbReference>
<keyword evidence="2 4" id="KW-0808">Transferase</keyword>
<dbReference type="Pfam" id="PF02595">
    <property type="entry name" value="Gly_kinase"/>
    <property type="match status" value="1"/>
</dbReference>
<dbReference type="PIRSF" id="PIRSF006078">
    <property type="entry name" value="GlxK"/>
    <property type="match status" value="1"/>
</dbReference>
<organism evidence="5 6">
    <name type="scientific">Labedella endophytica</name>
    <dbReference type="NCBI Taxonomy" id="1523160"/>
    <lineage>
        <taxon>Bacteria</taxon>
        <taxon>Bacillati</taxon>
        <taxon>Actinomycetota</taxon>
        <taxon>Actinomycetes</taxon>
        <taxon>Micrococcales</taxon>
        <taxon>Microbacteriaceae</taxon>
        <taxon>Labedella</taxon>
    </lineage>
</organism>
<keyword evidence="3 4" id="KW-0418">Kinase</keyword>
<dbReference type="RefSeq" id="WP_127050925.1">
    <property type="nucleotide sequence ID" value="NZ_RZGZ01000004.1"/>
</dbReference>
<evidence type="ECO:0000313" key="5">
    <source>
        <dbReference type="EMBL" id="RUQ98070.1"/>
    </source>
</evidence>
<dbReference type="GO" id="GO:0031388">
    <property type="term" value="P:organic acid phosphorylation"/>
    <property type="evidence" value="ECO:0007669"/>
    <property type="project" value="UniProtKB-UniRule"/>
</dbReference>
<dbReference type="InterPro" id="IPR004381">
    <property type="entry name" value="Glycerate_kinase"/>
</dbReference>
<accession>A0A433JNN4</accession>
<dbReference type="SUPFAM" id="SSF110738">
    <property type="entry name" value="Glycerate kinase I"/>
    <property type="match status" value="1"/>
</dbReference>
<protein>
    <submittedName>
        <fullName evidence="5">Glycerate kinase</fullName>
    </submittedName>
</protein>
<evidence type="ECO:0000256" key="2">
    <source>
        <dbReference type="ARBA" id="ARBA00022679"/>
    </source>
</evidence>
<dbReference type="InterPro" id="IPR036129">
    <property type="entry name" value="Glycerate_kinase_sf"/>
</dbReference>
<gene>
    <name evidence="5" type="ORF">ELQ94_13635</name>
</gene>
<evidence type="ECO:0000256" key="4">
    <source>
        <dbReference type="PIRNR" id="PIRNR006078"/>
    </source>
</evidence>
<dbReference type="OrthoDB" id="9774290at2"/>
<keyword evidence="6" id="KW-1185">Reference proteome</keyword>
<proteinExistence type="inferred from homology"/>
<dbReference type="AlphaFoldDB" id="A0A433JNN4"/>
<dbReference type="Gene3D" id="3.90.1510.10">
    <property type="entry name" value="Glycerate kinase, domain 2"/>
    <property type="match status" value="1"/>
</dbReference>
<dbReference type="PANTHER" id="PTHR21599:SF0">
    <property type="entry name" value="GLYCERATE KINASE"/>
    <property type="match status" value="1"/>
</dbReference>
<dbReference type="Proteomes" id="UP000274909">
    <property type="component" value="Unassembled WGS sequence"/>
</dbReference>
<dbReference type="GO" id="GO:0008887">
    <property type="term" value="F:glycerate kinase activity"/>
    <property type="evidence" value="ECO:0007669"/>
    <property type="project" value="UniProtKB-UniRule"/>
</dbReference>